<evidence type="ECO:0000313" key="2">
    <source>
        <dbReference type="Proteomes" id="UP000481109"/>
    </source>
</evidence>
<organism evidence="1 2">
    <name type="scientific">Streptomyces mesophilus</name>
    <dbReference type="NCBI Taxonomy" id="1775132"/>
    <lineage>
        <taxon>Bacteria</taxon>
        <taxon>Bacillati</taxon>
        <taxon>Actinomycetota</taxon>
        <taxon>Actinomycetes</taxon>
        <taxon>Kitasatosporales</taxon>
        <taxon>Streptomycetaceae</taxon>
        <taxon>Streptomyces</taxon>
    </lineage>
</organism>
<evidence type="ECO:0008006" key="3">
    <source>
        <dbReference type="Google" id="ProtNLM"/>
    </source>
</evidence>
<name>A0A6G4XQG3_9ACTN</name>
<evidence type="ECO:0000313" key="1">
    <source>
        <dbReference type="EMBL" id="NGO78944.1"/>
    </source>
</evidence>
<protein>
    <recommendedName>
        <fullName evidence="3">STAS domain-containing protein</fullName>
    </recommendedName>
</protein>
<dbReference type="AlphaFoldDB" id="A0A6G4XQG3"/>
<dbReference type="RefSeq" id="WP_165334391.1">
    <property type="nucleotide sequence ID" value="NZ_JAAKZW010000125.1"/>
</dbReference>
<dbReference type="Gene3D" id="3.30.750.24">
    <property type="entry name" value="STAS domain"/>
    <property type="match status" value="1"/>
</dbReference>
<reference evidence="1 2" key="1">
    <citation type="submission" date="2020-02" db="EMBL/GenBank/DDBJ databases">
        <title>Whole-genome analyses of novel actinobacteria.</title>
        <authorList>
            <person name="Sahin N."/>
            <person name="Tokatli A."/>
        </authorList>
    </citation>
    <scope>NUCLEOTIDE SEQUENCE [LARGE SCALE GENOMIC DNA]</scope>
    <source>
        <strain evidence="1 2">YC504</strain>
    </source>
</reference>
<accession>A0A6G4XQG3</accession>
<gene>
    <name evidence="1" type="ORF">G6045_25265</name>
</gene>
<proteinExistence type="predicted"/>
<comment type="caution">
    <text evidence="1">The sequence shown here is derived from an EMBL/GenBank/DDBJ whole genome shotgun (WGS) entry which is preliminary data.</text>
</comment>
<sequence length="114" mass="12144">MDAPSLNGSMPVKVDPDTATVWLYGHATGARKAAVTQHLATLLGHGRDDIVVDLSGAAGLSNSLVDVFVAIACLMEPPRRLILRAPASLALPRRLTTRSRRPHSLASTLIVQEQ</sequence>
<keyword evidence="2" id="KW-1185">Reference proteome</keyword>
<dbReference type="InterPro" id="IPR036513">
    <property type="entry name" value="STAS_dom_sf"/>
</dbReference>
<dbReference type="EMBL" id="JAAKZW010000125">
    <property type="protein sequence ID" value="NGO78944.1"/>
    <property type="molecule type" value="Genomic_DNA"/>
</dbReference>
<dbReference type="Proteomes" id="UP000481109">
    <property type="component" value="Unassembled WGS sequence"/>
</dbReference>